<sequence>MSQNDDGQLPELQREIQECLYVLEHIQKTPYPYPNSILQLYQDLNKQLKKLFKKSQRLQEQSIIPNSQGALKYCDSSLELQSIIYNNEVQQVGLLNQKDIEKKQHNLKSMYTDAKEHPYLDEKKKKGRRLK</sequence>
<feature type="region of interest" description="Disordered" evidence="1">
    <location>
        <begin position="106"/>
        <end position="131"/>
    </location>
</feature>
<evidence type="ECO:0000313" key="2">
    <source>
        <dbReference type="EMBL" id="CAD8113450.1"/>
    </source>
</evidence>
<comment type="caution">
    <text evidence="2">The sequence shown here is derived from an EMBL/GenBank/DDBJ whole genome shotgun (WGS) entry which is preliminary data.</text>
</comment>
<keyword evidence="3" id="KW-1185">Reference proteome</keyword>
<protein>
    <submittedName>
        <fullName evidence="2">Uncharacterized protein</fullName>
    </submittedName>
</protein>
<dbReference type="EMBL" id="CAJJDN010000103">
    <property type="protein sequence ID" value="CAD8113450.1"/>
    <property type="molecule type" value="Genomic_DNA"/>
</dbReference>
<reference evidence="2" key="1">
    <citation type="submission" date="2021-01" db="EMBL/GenBank/DDBJ databases">
        <authorList>
            <consortium name="Genoscope - CEA"/>
            <person name="William W."/>
        </authorList>
    </citation>
    <scope>NUCLEOTIDE SEQUENCE</scope>
</reference>
<dbReference type="Proteomes" id="UP000692954">
    <property type="component" value="Unassembled WGS sequence"/>
</dbReference>
<accession>A0A8S1QFR9</accession>
<feature type="compositionally biased region" description="Basic and acidic residues" evidence="1">
    <location>
        <begin position="113"/>
        <end position="124"/>
    </location>
</feature>
<dbReference type="AlphaFoldDB" id="A0A8S1QFR9"/>
<dbReference type="OrthoDB" id="285125at2759"/>
<proteinExistence type="predicted"/>
<gene>
    <name evidence="2" type="ORF">PSON_ATCC_30995.1.T1030127</name>
</gene>
<name>A0A8S1QFR9_9CILI</name>
<evidence type="ECO:0000256" key="1">
    <source>
        <dbReference type="SAM" id="MobiDB-lite"/>
    </source>
</evidence>
<evidence type="ECO:0000313" key="3">
    <source>
        <dbReference type="Proteomes" id="UP000692954"/>
    </source>
</evidence>
<organism evidence="2 3">
    <name type="scientific">Paramecium sonneborni</name>
    <dbReference type="NCBI Taxonomy" id="65129"/>
    <lineage>
        <taxon>Eukaryota</taxon>
        <taxon>Sar</taxon>
        <taxon>Alveolata</taxon>
        <taxon>Ciliophora</taxon>
        <taxon>Intramacronucleata</taxon>
        <taxon>Oligohymenophorea</taxon>
        <taxon>Peniculida</taxon>
        <taxon>Parameciidae</taxon>
        <taxon>Paramecium</taxon>
    </lineage>
</organism>